<dbReference type="KEGG" id="cqi:110720527"/>
<dbReference type="Pfam" id="PF00031">
    <property type="entry name" value="Cystatin"/>
    <property type="match status" value="1"/>
</dbReference>
<dbReference type="CDD" id="cd00042">
    <property type="entry name" value="CY"/>
    <property type="match status" value="1"/>
</dbReference>
<dbReference type="RefSeq" id="XP_021755258.1">
    <property type="nucleotide sequence ID" value="XM_021899566.1"/>
</dbReference>
<dbReference type="PANTHER" id="PTHR11413">
    <property type="entry name" value="CYSTATIN FAMILY MEMBER"/>
    <property type="match status" value="1"/>
</dbReference>
<evidence type="ECO:0000256" key="1">
    <source>
        <dbReference type="ARBA" id="ARBA00022690"/>
    </source>
</evidence>
<dbReference type="Gene3D" id="3.10.450.10">
    <property type="match status" value="1"/>
</dbReference>
<dbReference type="InterPro" id="IPR000010">
    <property type="entry name" value="Cystatin_dom"/>
</dbReference>
<dbReference type="Gramene" id="AUR62023434-RA">
    <property type="protein sequence ID" value="AUR62023434-RA:cds"/>
    <property type="gene ID" value="AUR62023434"/>
</dbReference>
<keyword evidence="6" id="KW-1185">Reference proteome</keyword>
<dbReference type="GO" id="GO:0004869">
    <property type="term" value="F:cysteine-type endopeptidase inhibitor activity"/>
    <property type="evidence" value="ECO:0007669"/>
    <property type="project" value="UniProtKB-KW"/>
</dbReference>
<sequence>MMNSCAQQKSMPGGLVPADPNSPKIQEIAAWAVGQYNKEQGTCLEYVKALKAEQQVVAGMMYYIELEAVDGCLMNKYYAKVFDQSWTQTRKLEEFKCLLQENDRVAVAN</sequence>
<dbReference type="GeneID" id="110720527"/>
<gene>
    <name evidence="5" type="primary">LOC110720527</name>
</gene>
<evidence type="ECO:0000313" key="6">
    <source>
        <dbReference type="Proteomes" id="UP000596660"/>
    </source>
</evidence>
<reference evidence="5" key="2">
    <citation type="submission" date="2021-03" db="UniProtKB">
        <authorList>
            <consortium name="EnsemblPlants"/>
        </authorList>
    </citation>
    <scope>IDENTIFICATION</scope>
</reference>
<accession>A0A803M4R1</accession>
<feature type="domain" description="Cystatin" evidence="4">
    <location>
        <begin position="10"/>
        <end position="98"/>
    </location>
</feature>
<dbReference type="InterPro" id="IPR027214">
    <property type="entry name" value="Cystatin"/>
</dbReference>
<keyword evidence="2 3" id="KW-0789">Thiol protease inhibitor</keyword>
<dbReference type="SMR" id="A0A803M4R1"/>
<dbReference type="PANTHER" id="PTHR11413:SF116">
    <property type="entry name" value="MULTICYSTATIN"/>
    <property type="match status" value="1"/>
</dbReference>
<reference evidence="5" key="1">
    <citation type="journal article" date="2017" name="Nature">
        <title>The genome of Chenopodium quinoa.</title>
        <authorList>
            <person name="Jarvis D.E."/>
            <person name="Ho Y.S."/>
            <person name="Lightfoot D.J."/>
            <person name="Schmoeckel S.M."/>
            <person name="Li B."/>
            <person name="Borm T.J.A."/>
            <person name="Ohyanagi H."/>
            <person name="Mineta K."/>
            <person name="Michell C.T."/>
            <person name="Saber N."/>
            <person name="Kharbatia N.M."/>
            <person name="Rupper R.R."/>
            <person name="Sharp A.R."/>
            <person name="Dally N."/>
            <person name="Boughton B.A."/>
            <person name="Woo Y.H."/>
            <person name="Gao G."/>
            <person name="Schijlen E.G.W.M."/>
            <person name="Guo X."/>
            <person name="Momin A.A."/>
            <person name="Negrao S."/>
            <person name="Al-Babili S."/>
            <person name="Gehring C."/>
            <person name="Roessner U."/>
            <person name="Jung C."/>
            <person name="Murphy K."/>
            <person name="Arold S.T."/>
            <person name="Gojobori T."/>
            <person name="van der Linden C.G."/>
            <person name="van Loo E.N."/>
            <person name="Jellen E.N."/>
            <person name="Maughan P.J."/>
            <person name="Tester M."/>
        </authorList>
    </citation>
    <scope>NUCLEOTIDE SEQUENCE [LARGE SCALE GENOMIC DNA]</scope>
    <source>
        <strain evidence="5">cv. PI 614886</strain>
    </source>
</reference>
<keyword evidence="1 3" id="KW-0646">Protease inhibitor</keyword>
<dbReference type="PROSITE" id="PS00287">
    <property type="entry name" value="CYSTATIN"/>
    <property type="match status" value="1"/>
</dbReference>
<name>A0A803M4R1_CHEQI</name>
<evidence type="ECO:0000259" key="4">
    <source>
        <dbReference type="SMART" id="SM00043"/>
    </source>
</evidence>
<evidence type="ECO:0000256" key="3">
    <source>
        <dbReference type="RuleBase" id="RU362130"/>
    </source>
</evidence>
<dbReference type="InterPro" id="IPR046350">
    <property type="entry name" value="Cystatin_sf"/>
</dbReference>
<dbReference type="SMART" id="SM00043">
    <property type="entry name" value="CY"/>
    <property type="match status" value="1"/>
</dbReference>
<evidence type="ECO:0000313" key="5">
    <source>
        <dbReference type="EnsemblPlants" id="AUR62023434-RA:cds"/>
    </source>
</evidence>
<protein>
    <recommendedName>
        <fullName evidence="3">Cysteine proteinase inhibitor</fullName>
    </recommendedName>
</protein>
<dbReference type="SUPFAM" id="SSF54403">
    <property type="entry name" value="Cystatin/monellin"/>
    <property type="match status" value="1"/>
</dbReference>
<organism evidence="5 6">
    <name type="scientific">Chenopodium quinoa</name>
    <name type="common">Quinoa</name>
    <dbReference type="NCBI Taxonomy" id="63459"/>
    <lineage>
        <taxon>Eukaryota</taxon>
        <taxon>Viridiplantae</taxon>
        <taxon>Streptophyta</taxon>
        <taxon>Embryophyta</taxon>
        <taxon>Tracheophyta</taxon>
        <taxon>Spermatophyta</taxon>
        <taxon>Magnoliopsida</taxon>
        <taxon>eudicotyledons</taxon>
        <taxon>Gunneridae</taxon>
        <taxon>Pentapetalae</taxon>
        <taxon>Caryophyllales</taxon>
        <taxon>Chenopodiaceae</taxon>
        <taxon>Chenopodioideae</taxon>
        <taxon>Atripliceae</taxon>
        <taxon>Chenopodium</taxon>
    </lineage>
</organism>
<dbReference type="InterPro" id="IPR018073">
    <property type="entry name" value="Prot_inh_cystat_CS"/>
</dbReference>
<comment type="similarity">
    <text evidence="3">Belongs to the cystatin family. Phytocystatin subfamily.</text>
</comment>
<dbReference type="AlphaFoldDB" id="A0A803M4R1"/>
<dbReference type="OrthoDB" id="2016588at2759"/>
<dbReference type="OMA" id="MMNSCAQ"/>
<dbReference type="Proteomes" id="UP000596660">
    <property type="component" value="Unplaced"/>
</dbReference>
<dbReference type="EnsemblPlants" id="AUR62023434-RA">
    <property type="protein sequence ID" value="AUR62023434-RA:cds"/>
    <property type="gene ID" value="AUR62023434"/>
</dbReference>
<evidence type="ECO:0000256" key="2">
    <source>
        <dbReference type="ARBA" id="ARBA00022704"/>
    </source>
</evidence>
<proteinExistence type="inferred from homology"/>